<evidence type="ECO:0000256" key="19">
    <source>
        <dbReference type="SAM" id="MobiDB-lite"/>
    </source>
</evidence>
<keyword evidence="6 18" id="KW-0235">DNA replication</keyword>
<feature type="active site" description="Proton acceptor" evidence="15">
    <location>
        <position position="160"/>
    </location>
</feature>
<proteinExistence type="predicted"/>
<evidence type="ECO:0000256" key="11">
    <source>
        <dbReference type="ARBA" id="ARBA00022842"/>
    </source>
</evidence>
<keyword evidence="4 18" id="KW-0808">Transferase</keyword>
<dbReference type="InterPro" id="IPR013520">
    <property type="entry name" value="Ribonucl_H"/>
</dbReference>
<dbReference type="GO" id="GO:0005829">
    <property type="term" value="C:cytosol"/>
    <property type="evidence" value="ECO:0007669"/>
    <property type="project" value="TreeGrafter"/>
</dbReference>
<evidence type="ECO:0000313" key="22">
    <source>
        <dbReference type="Proteomes" id="UP000219669"/>
    </source>
</evidence>
<feature type="binding site" evidence="17">
    <location>
        <position position="15"/>
    </location>
    <ligand>
        <name>a divalent metal cation</name>
        <dbReference type="ChEBI" id="CHEBI:60240"/>
        <label>1</label>
        <note>catalytic</note>
    </ligand>
</feature>
<dbReference type="PANTHER" id="PTHR30231:SF41">
    <property type="entry name" value="DNA POLYMERASE III SUBUNIT EPSILON"/>
    <property type="match status" value="1"/>
</dbReference>
<comment type="cofactor">
    <cofactor evidence="17">
        <name>Mg(2+)</name>
        <dbReference type="ChEBI" id="CHEBI:18420"/>
    </cofactor>
    <cofactor evidence="17">
        <name>Mn(2+)</name>
        <dbReference type="ChEBI" id="CHEBI:29035"/>
    </cofactor>
    <text evidence="17">Binds 2 divalent metal cations. Magnesium or manganese.</text>
</comment>
<feature type="domain" description="Exonuclease" evidence="20">
    <location>
        <begin position="8"/>
        <end position="182"/>
    </location>
</feature>
<evidence type="ECO:0000256" key="13">
    <source>
        <dbReference type="ARBA" id="ARBA00023211"/>
    </source>
</evidence>
<dbReference type="GO" id="GO:0003887">
    <property type="term" value="F:DNA-directed DNA polymerase activity"/>
    <property type="evidence" value="ECO:0007669"/>
    <property type="project" value="UniProtKB-KW"/>
</dbReference>
<keyword evidence="11 17" id="KW-0460">Magnesium</keyword>
<keyword evidence="10 18" id="KW-0269">Exonuclease</keyword>
<dbReference type="InterPro" id="IPR012337">
    <property type="entry name" value="RNaseH-like_sf"/>
</dbReference>
<evidence type="ECO:0000256" key="18">
    <source>
        <dbReference type="RuleBase" id="RU364087"/>
    </source>
</evidence>
<dbReference type="CDD" id="cd06131">
    <property type="entry name" value="DNA_pol_III_epsilon_Ecoli_like"/>
    <property type="match status" value="1"/>
</dbReference>
<evidence type="ECO:0000313" key="21">
    <source>
        <dbReference type="EMBL" id="SOD67666.1"/>
    </source>
</evidence>
<keyword evidence="22" id="KW-1185">Reference proteome</keyword>
<dbReference type="NCBIfam" id="TIGR00573">
    <property type="entry name" value="dnaq"/>
    <property type="match status" value="1"/>
</dbReference>
<dbReference type="EC" id="2.7.7.7" evidence="2 18"/>
<evidence type="ECO:0000256" key="14">
    <source>
        <dbReference type="ARBA" id="ARBA00049244"/>
    </source>
</evidence>
<dbReference type="NCBIfam" id="NF004316">
    <property type="entry name" value="PRK05711.1"/>
    <property type="match status" value="1"/>
</dbReference>
<evidence type="ECO:0000256" key="1">
    <source>
        <dbReference type="ARBA" id="ARBA00001936"/>
    </source>
</evidence>
<name>A0A286E9U3_9NEIS</name>
<comment type="function">
    <text evidence="18">DNA polymerase III is a complex, multichain enzyme responsible for most of the replicative synthesis in bacteria. The epsilon subunit contain the editing function and is a proofreading 3'-5' exonuclease.</text>
</comment>
<feature type="binding site" evidence="16">
    <location>
        <position position="66"/>
    </location>
    <ligand>
        <name>substrate</name>
    </ligand>
</feature>
<feature type="binding site" evidence="16">
    <location>
        <position position="15"/>
    </location>
    <ligand>
        <name>substrate</name>
    </ligand>
</feature>
<feature type="binding site" evidence="16">
    <location>
        <position position="13"/>
    </location>
    <ligand>
        <name>substrate</name>
    </ligand>
</feature>
<sequence length="283" mass="32117">MQNHQHKRQIFLDTETTGFEHSAAENPDRMVEFAGVEMVNRQYTGNNLHLYINPQRDVPEDAAKVHGLTLDKLLDKPTFAEVAQHIFDYIQGAELIIHNAKFDVGFLNAEFARVGLPRVETICEVVDTLEMARQRYAGQKNNLDALCNRLGVDRSKRIFHGALIDCELLGEVYLAMTRTQYSLVDDLEEENPSDHTTATSEIAFSQPEPRPEYLKIINADEEENSLHHQYLSGLDKSSGGKCVYRQFSEYALADNEIIATEPPPPEPDDDDDEDEYLDEFAAN</sequence>
<evidence type="ECO:0000256" key="4">
    <source>
        <dbReference type="ARBA" id="ARBA00022679"/>
    </source>
</evidence>
<dbReference type="AlphaFoldDB" id="A0A286E9U3"/>
<evidence type="ECO:0000256" key="3">
    <source>
        <dbReference type="ARBA" id="ARBA00020352"/>
    </source>
</evidence>
<dbReference type="GO" id="GO:0003677">
    <property type="term" value="F:DNA binding"/>
    <property type="evidence" value="ECO:0007669"/>
    <property type="project" value="InterPro"/>
</dbReference>
<evidence type="ECO:0000256" key="9">
    <source>
        <dbReference type="ARBA" id="ARBA00022801"/>
    </source>
</evidence>
<keyword evidence="9 18" id="KW-0378">Hydrolase</keyword>
<dbReference type="OrthoDB" id="9804290at2"/>
<protein>
    <recommendedName>
        <fullName evidence="3 18">DNA polymerase III subunit epsilon</fullName>
        <ecNumber evidence="2 18">2.7.7.7</ecNumber>
    </recommendedName>
</protein>
<evidence type="ECO:0000256" key="8">
    <source>
        <dbReference type="ARBA" id="ARBA00022723"/>
    </source>
</evidence>
<evidence type="ECO:0000256" key="2">
    <source>
        <dbReference type="ARBA" id="ARBA00012417"/>
    </source>
</evidence>
<feature type="compositionally biased region" description="Acidic residues" evidence="19">
    <location>
        <begin position="266"/>
        <end position="283"/>
    </location>
</feature>
<dbReference type="SMART" id="SM00479">
    <property type="entry name" value="EXOIII"/>
    <property type="match status" value="1"/>
</dbReference>
<accession>A0A286E9U3</accession>
<dbReference type="RefSeq" id="WP_097114052.1">
    <property type="nucleotide sequence ID" value="NZ_CP083931.1"/>
</dbReference>
<dbReference type="Gene3D" id="3.30.420.10">
    <property type="entry name" value="Ribonuclease H-like superfamily/Ribonuclease H"/>
    <property type="match status" value="1"/>
</dbReference>
<evidence type="ECO:0000256" key="15">
    <source>
        <dbReference type="PIRSR" id="PIRSR606309-1"/>
    </source>
</evidence>
<dbReference type="FunFam" id="3.30.420.10:FF:000012">
    <property type="entry name" value="DNA polymerase III subunit epsilon"/>
    <property type="match status" value="1"/>
</dbReference>
<comment type="subunit">
    <text evidence="18">DNA polymerase III contains a core (composed of alpha, epsilon and theta chains) that associates with a tau subunit. This core dimerizes to form the POLIII' complex. PolIII' associates with the gamma complex (composed of gamma, delta, delta', psi and chi chains) and with the beta chain to form the complete DNA polymerase III complex.</text>
</comment>
<organism evidence="21 22">
    <name type="scientific">Alysiella filiformis DSM 16848</name>
    <dbReference type="NCBI Taxonomy" id="1120981"/>
    <lineage>
        <taxon>Bacteria</taxon>
        <taxon>Pseudomonadati</taxon>
        <taxon>Pseudomonadota</taxon>
        <taxon>Betaproteobacteria</taxon>
        <taxon>Neisseriales</taxon>
        <taxon>Neisseriaceae</taxon>
        <taxon>Alysiella</taxon>
    </lineage>
</organism>
<feature type="binding site" evidence="16">
    <location>
        <position position="165"/>
    </location>
    <ligand>
        <name>substrate</name>
    </ligand>
</feature>
<keyword evidence="7 18" id="KW-0540">Nuclease</keyword>
<dbReference type="InterPro" id="IPR036397">
    <property type="entry name" value="RNaseH_sf"/>
</dbReference>
<dbReference type="PANTHER" id="PTHR30231">
    <property type="entry name" value="DNA POLYMERASE III SUBUNIT EPSILON"/>
    <property type="match status" value="1"/>
</dbReference>
<feature type="binding site" evidence="17">
    <location>
        <position position="13"/>
    </location>
    <ligand>
        <name>a divalent metal cation</name>
        <dbReference type="ChEBI" id="CHEBI:60240"/>
        <label>1</label>
        <note>catalytic</note>
    </ligand>
</feature>
<dbReference type="InterPro" id="IPR006054">
    <property type="entry name" value="DnaQ"/>
</dbReference>
<dbReference type="NCBIfam" id="TIGR01406">
    <property type="entry name" value="dnaQ_proteo"/>
    <property type="match status" value="1"/>
</dbReference>
<keyword evidence="8 17" id="KW-0479">Metal-binding</keyword>
<dbReference type="GO" id="GO:0045004">
    <property type="term" value="P:DNA replication proofreading"/>
    <property type="evidence" value="ECO:0007669"/>
    <property type="project" value="TreeGrafter"/>
</dbReference>
<gene>
    <name evidence="18" type="primary">dnaQ</name>
    <name evidence="21" type="ORF">SAMN02746062_00991</name>
</gene>
<comment type="cofactor">
    <cofactor evidence="1 18">
        <name>Mn(2+)</name>
        <dbReference type="ChEBI" id="CHEBI:29035"/>
    </cofactor>
</comment>
<evidence type="ECO:0000256" key="10">
    <source>
        <dbReference type="ARBA" id="ARBA00022839"/>
    </source>
</evidence>
<evidence type="ECO:0000256" key="6">
    <source>
        <dbReference type="ARBA" id="ARBA00022705"/>
    </source>
</evidence>
<dbReference type="GO" id="GO:0008408">
    <property type="term" value="F:3'-5' exonuclease activity"/>
    <property type="evidence" value="ECO:0007669"/>
    <property type="project" value="TreeGrafter"/>
</dbReference>
<dbReference type="Proteomes" id="UP000219669">
    <property type="component" value="Unassembled WGS sequence"/>
</dbReference>
<comment type="catalytic activity">
    <reaction evidence="14 18">
        <text>DNA(n) + a 2'-deoxyribonucleoside 5'-triphosphate = DNA(n+1) + diphosphate</text>
        <dbReference type="Rhea" id="RHEA:22508"/>
        <dbReference type="Rhea" id="RHEA-COMP:17339"/>
        <dbReference type="Rhea" id="RHEA-COMP:17340"/>
        <dbReference type="ChEBI" id="CHEBI:33019"/>
        <dbReference type="ChEBI" id="CHEBI:61560"/>
        <dbReference type="ChEBI" id="CHEBI:173112"/>
        <dbReference type="EC" id="2.7.7.7"/>
    </reaction>
</comment>
<evidence type="ECO:0000259" key="20">
    <source>
        <dbReference type="SMART" id="SM00479"/>
    </source>
</evidence>
<evidence type="ECO:0000256" key="12">
    <source>
        <dbReference type="ARBA" id="ARBA00022932"/>
    </source>
</evidence>
<dbReference type="GO" id="GO:0046872">
    <property type="term" value="F:metal ion binding"/>
    <property type="evidence" value="ECO:0007669"/>
    <property type="project" value="UniProtKB-KW"/>
</dbReference>
<dbReference type="InterPro" id="IPR006309">
    <property type="entry name" value="DnaQ_proteo"/>
</dbReference>
<keyword evidence="13 17" id="KW-0464">Manganese</keyword>
<dbReference type="EMBL" id="OCNF01000006">
    <property type="protein sequence ID" value="SOD67666.1"/>
    <property type="molecule type" value="Genomic_DNA"/>
</dbReference>
<dbReference type="Pfam" id="PF00929">
    <property type="entry name" value="RNase_T"/>
    <property type="match status" value="1"/>
</dbReference>
<keyword evidence="12 18" id="KW-0239">DNA-directed DNA polymerase</keyword>
<evidence type="ECO:0000256" key="5">
    <source>
        <dbReference type="ARBA" id="ARBA00022695"/>
    </source>
</evidence>
<keyword evidence="5 18" id="KW-0548">Nucleotidyltransferase</keyword>
<dbReference type="SUPFAM" id="SSF53098">
    <property type="entry name" value="Ribonuclease H-like"/>
    <property type="match status" value="1"/>
</dbReference>
<reference evidence="21 22" key="1">
    <citation type="submission" date="2017-09" db="EMBL/GenBank/DDBJ databases">
        <authorList>
            <person name="Ehlers B."/>
            <person name="Leendertz F.H."/>
        </authorList>
    </citation>
    <scope>NUCLEOTIDE SEQUENCE [LARGE SCALE GENOMIC DNA]</scope>
    <source>
        <strain evidence="21 22">DSM 16848</strain>
    </source>
</reference>
<evidence type="ECO:0000256" key="7">
    <source>
        <dbReference type="ARBA" id="ARBA00022722"/>
    </source>
</evidence>
<evidence type="ECO:0000256" key="16">
    <source>
        <dbReference type="PIRSR" id="PIRSR606309-2"/>
    </source>
</evidence>
<feature type="region of interest" description="Disordered" evidence="19">
    <location>
        <begin position="255"/>
        <end position="283"/>
    </location>
</feature>
<evidence type="ECO:0000256" key="17">
    <source>
        <dbReference type="PIRSR" id="PIRSR606309-3"/>
    </source>
</evidence>
<feature type="binding site" evidence="17">
    <location>
        <position position="165"/>
    </location>
    <ligand>
        <name>a divalent metal cation</name>
        <dbReference type="ChEBI" id="CHEBI:60240"/>
        <label>1</label>
        <note>catalytic</note>
    </ligand>
</feature>